<keyword evidence="3 6" id="KW-0812">Transmembrane</keyword>
<dbReference type="Proteomes" id="UP000178490">
    <property type="component" value="Unassembled WGS sequence"/>
</dbReference>
<dbReference type="EMBL" id="MFRC01000030">
    <property type="protein sequence ID" value="OGH89710.1"/>
    <property type="molecule type" value="Genomic_DNA"/>
</dbReference>
<keyword evidence="5 6" id="KW-0472">Membrane</keyword>
<dbReference type="InterPro" id="IPR003856">
    <property type="entry name" value="LPS_length_determ_N"/>
</dbReference>
<dbReference type="AlphaFoldDB" id="A0A1F6P0T5"/>
<evidence type="ECO:0000313" key="8">
    <source>
        <dbReference type="EMBL" id="OGH89710.1"/>
    </source>
</evidence>
<evidence type="ECO:0000256" key="2">
    <source>
        <dbReference type="ARBA" id="ARBA00022475"/>
    </source>
</evidence>
<accession>A0A1F6P0T5</accession>
<sequence>MFEMLFRHTKLIFVWGVLVAILSATVSLLFPWQYSAESQVLIISRDRSGVDPYTQSKAAERIGENLAQVMRTDDFRGKVMESASATFDKTRWTNLTDRKQIKKWQKEVAGQMMYGTSLMKITVYSTKDDVLPLASTVTETLTTHGWEYVGGDVAIKTVNQPIVSQWITKPNILLNGLLGFLAGMVLSSAWVIKYKRHLFGF</sequence>
<evidence type="ECO:0000256" key="5">
    <source>
        <dbReference type="ARBA" id="ARBA00023136"/>
    </source>
</evidence>
<evidence type="ECO:0000313" key="9">
    <source>
        <dbReference type="Proteomes" id="UP000178490"/>
    </source>
</evidence>
<proteinExistence type="predicted"/>
<evidence type="ECO:0000256" key="1">
    <source>
        <dbReference type="ARBA" id="ARBA00004651"/>
    </source>
</evidence>
<feature type="transmembrane region" description="Helical" evidence="6">
    <location>
        <begin position="172"/>
        <end position="192"/>
    </location>
</feature>
<feature type="domain" description="Polysaccharide chain length determinant N-terminal" evidence="7">
    <location>
        <begin position="2"/>
        <end position="81"/>
    </location>
</feature>
<comment type="subcellular location">
    <subcellularLocation>
        <location evidence="1">Cell membrane</location>
        <topology evidence="1">Multi-pass membrane protein</topology>
    </subcellularLocation>
</comment>
<evidence type="ECO:0000256" key="6">
    <source>
        <dbReference type="SAM" id="Phobius"/>
    </source>
</evidence>
<dbReference type="GO" id="GO:0005886">
    <property type="term" value="C:plasma membrane"/>
    <property type="evidence" value="ECO:0007669"/>
    <property type="project" value="UniProtKB-SubCell"/>
</dbReference>
<evidence type="ECO:0000256" key="3">
    <source>
        <dbReference type="ARBA" id="ARBA00022692"/>
    </source>
</evidence>
<keyword evidence="4 6" id="KW-1133">Transmembrane helix</keyword>
<gene>
    <name evidence="8" type="ORF">A2537_02335</name>
</gene>
<reference evidence="8 9" key="1">
    <citation type="journal article" date="2016" name="Nat. Commun.">
        <title>Thousands of microbial genomes shed light on interconnected biogeochemical processes in an aquifer system.</title>
        <authorList>
            <person name="Anantharaman K."/>
            <person name="Brown C.T."/>
            <person name="Hug L.A."/>
            <person name="Sharon I."/>
            <person name="Castelle C.J."/>
            <person name="Probst A.J."/>
            <person name="Thomas B.C."/>
            <person name="Singh A."/>
            <person name="Wilkins M.J."/>
            <person name="Karaoz U."/>
            <person name="Brodie E.L."/>
            <person name="Williams K.H."/>
            <person name="Hubbard S.S."/>
            <person name="Banfield J.F."/>
        </authorList>
    </citation>
    <scope>NUCLEOTIDE SEQUENCE [LARGE SCALE GENOMIC DNA]</scope>
</reference>
<keyword evidence="2" id="KW-1003">Cell membrane</keyword>
<evidence type="ECO:0000259" key="7">
    <source>
        <dbReference type="Pfam" id="PF02706"/>
    </source>
</evidence>
<name>A0A1F6P0T5_9BACT</name>
<dbReference type="Pfam" id="PF02706">
    <property type="entry name" value="Wzz"/>
    <property type="match status" value="1"/>
</dbReference>
<feature type="transmembrane region" description="Helical" evidence="6">
    <location>
        <begin position="12"/>
        <end position="32"/>
    </location>
</feature>
<organism evidence="8 9">
    <name type="scientific">Candidatus Magasanikbacteria bacterium RIFOXYD2_FULL_36_9</name>
    <dbReference type="NCBI Taxonomy" id="1798707"/>
    <lineage>
        <taxon>Bacteria</taxon>
        <taxon>Candidatus Magasanikiibacteriota</taxon>
    </lineage>
</organism>
<protein>
    <recommendedName>
        <fullName evidence="7">Polysaccharide chain length determinant N-terminal domain-containing protein</fullName>
    </recommendedName>
</protein>
<comment type="caution">
    <text evidence="8">The sequence shown here is derived from an EMBL/GenBank/DDBJ whole genome shotgun (WGS) entry which is preliminary data.</text>
</comment>
<evidence type="ECO:0000256" key="4">
    <source>
        <dbReference type="ARBA" id="ARBA00022989"/>
    </source>
</evidence>